<dbReference type="GO" id="GO:0000993">
    <property type="term" value="F:RNA polymerase II complex binding"/>
    <property type="evidence" value="ECO:0007669"/>
    <property type="project" value="TreeGrafter"/>
</dbReference>
<feature type="compositionally biased region" description="Low complexity" evidence="4">
    <location>
        <begin position="112"/>
        <end position="132"/>
    </location>
</feature>
<comment type="caution">
    <text evidence="5">The sequence shown here is derived from an EMBL/GenBank/DDBJ whole genome shotgun (WGS) entry which is preliminary data.</text>
</comment>
<keyword evidence="3" id="KW-0539">Nucleus</keyword>
<dbReference type="Proteomes" id="UP001153076">
    <property type="component" value="Unassembled WGS sequence"/>
</dbReference>
<evidence type="ECO:0000256" key="3">
    <source>
        <dbReference type="ARBA" id="ARBA00023242"/>
    </source>
</evidence>
<gene>
    <name evidence="5" type="ORF">Cgig2_018034</name>
</gene>
<dbReference type="PANTHER" id="PTHR23188">
    <property type="entry name" value="RNA POLYMERASE II-ASSOCIATED FACTOR 1 HOMOLOG"/>
    <property type="match status" value="1"/>
</dbReference>
<feature type="compositionally biased region" description="Basic and acidic residues" evidence="4">
    <location>
        <begin position="203"/>
        <end position="233"/>
    </location>
</feature>
<dbReference type="GO" id="GO:0003682">
    <property type="term" value="F:chromatin binding"/>
    <property type="evidence" value="ECO:0007669"/>
    <property type="project" value="TreeGrafter"/>
</dbReference>
<dbReference type="Pfam" id="PF03985">
    <property type="entry name" value="Paf1"/>
    <property type="match status" value="1"/>
</dbReference>
<dbReference type="AlphaFoldDB" id="A0A9Q1QA48"/>
<feature type="compositionally biased region" description="Basic and acidic residues" evidence="4">
    <location>
        <begin position="166"/>
        <end position="176"/>
    </location>
</feature>
<comment type="similarity">
    <text evidence="2">Belongs to the PAF1 family.</text>
</comment>
<dbReference type="InterPro" id="IPR007133">
    <property type="entry name" value="RNA_pol_II-assoc_Paf1"/>
</dbReference>
<dbReference type="OrthoDB" id="10260285at2759"/>
<feature type="compositionally biased region" description="Pro residues" evidence="4">
    <location>
        <begin position="93"/>
        <end position="111"/>
    </location>
</feature>
<feature type="compositionally biased region" description="Basic and acidic residues" evidence="4">
    <location>
        <begin position="658"/>
        <end position="676"/>
    </location>
</feature>
<proteinExistence type="inferred from homology"/>
<evidence type="ECO:0000256" key="1">
    <source>
        <dbReference type="ARBA" id="ARBA00004123"/>
    </source>
</evidence>
<feature type="region of interest" description="Disordered" evidence="4">
    <location>
        <begin position="634"/>
        <end position="682"/>
    </location>
</feature>
<dbReference type="PANTHER" id="PTHR23188:SF12">
    <property type="entry name" value="RNA POLYMERASE II-ASSOCIATED FACTOR 1 HOMOLOG"/>
    <property type="match status" value="1"/>
</dbReference>
<feature type="compositionally biased region" description="Pro residues" evidence="4">
    <location>
        <begin position="1"/>
        <end position="33"/>
    </location>
</feature>
<dbReference type="GO" id="GO:0006368">
    <property type="term" value="P:transcription elongation by RNA polymerase II"/>
    <property type="evidence" value="ECO:0007669"/>
    <property type="project" value="InterPro"/>
</dbReference>
<evidence type="ECO:0000256" key="4">
    <source>
        <dbReference type="SAM" id="MobiDB-lite"/>
    </source>
</evidence>
<accession>A0A9Q1QA48</accession>
<dbReference type="EMBL" id="JAKOGI010000534">
    <property type="protein sequence ID" value="KAJ8433500.1"/>
    <property type="molecule type" value="Genomic_DNA"/>
</dbReference>
<feature type="compositionally biased region" description="Polar residues" evidence="4">
    <location>
        <begin position="54"/>
        <end position="68"/>
    </location>
</feature>
<evidence type="ECO:0000313" key="6">
    <source>
        <dbReference type="Proteomes" id="UP001153076"/>
    </source>
</evidence>
<evidence type="ECO:0000313" key="5">
    <source>
        <dbReference type="EMBL" id="KAJ8433500.1"/>
    </source>
</evidence>
<evidence type="ECO:0000256" key="2">
    <source>
        <dbReference type="ARBA" id="ARBA00007560"/>
    </source>
</evidence>
<dbReference type="GO" id="GO:0016593">
    <property type="term" value="C:Cdc73/Paf1 complex"/>
    <property type="evidence" value="ECO:0007669"/>
    <property type="project" value="InterPro"/>
</dbReference>
<feature type="compositionally biased region" description="Polar residues" evidence="4">
    <location>
        <begin position="35"/>
        <end position="45"/>
    </location>
</feature>
<keyword evidence="6" id="KW-1185">Reference proteome</keyword>
<reference evidence="5" key="1">
    <citation type="submission" date="2022-04" db="EMBL/GenBank/DDBJ databases">
        <title>Carnegiea gigantea Genome sequencing and assembly v2.</title>
        <authorList>
            <person name="Copetti D."/>
            <person name="Sanderson M.J."/>
            <person name="Burquez A."/>
            <person name="Wojciechowski M.F."/>
        </authorList>
    </citation>
    <scope>NUCLEOTIDE SEQUENCE</scope>
    <source>
        <strain evidence="5">SGP5-SGP5p</strain>
        <tissue evidence="5">Aerial part</tissue>
    </source>
</reference>
<feature type="compositionally biased region" description="Pro residues" evidence="4">
    <location>
        <begin position="133"/>
        <end position="164"/>
    </location>
</feature>
<organism evidence="5 6">
    <name type="scientific">Carnegiea gigantea</name>
    <dbReference type="NCBI Taxonomy" id="171969"/>
    <lineage>
        <taxon>Eukaryota</taxon>
        <taxon>Viridiplantae</taxon>
        <taxon>Streptophyta</taxon>
        <taxon>Embryophyta</taxon>
        <taxon>Tracheophyta</taxon>
        <taxon>Spermatophyta</taxon>
        <taxon>Magnoliopsida</taxon>
        <taxon>eudicotyledons</taxon>
        <taxon>Gunneridae</taxon>
        <taxon>Pentapetalae</taxon>
        <taxon>Caryophyllales</taxon>
        <taxon>Cactineae</taxon>
        <taxon>Cactaceae</taxon>
        <taxon>Cactoideae</taxon>
        <taxon>Echinocereeae</taxon>
        <taxon>Carnegiea</taxon>
    </lineage>
</organism>
<sequence length="682" mass="76985">MASYRPYPPAPLQSSFVPPPPAQNPLPPGPPRPQAQGSQYPQNWGSAPPPFPPQSYSQMPPNTNFQQSGYGSAGQPYQPPPPPAPQQQNQQYPYPPPVPPPDSSFPPPPPSAGHQQYYPSSQYSQLSQQPLQPLQPPPPPSSPPPSSSVPPPPPPPSSPPPLPPQAKERASKEGNHQHVSSRQQKPPAPPGPAKKTNGFPGRVETEEERRLRKKKEMEKQKHEERHKQHLKEAQKRHKLQVVASGNKGHGPITGSRRTGERRTGPVLGGGDRDENPLKRQTTFICRMKFRNELPDPSAQPKLMTLKRDKDRFTRYTITSLEKLHKPKLYAEPDLGIPLDLLDLSVYCRPKQKAPLSPEDEELLLDDVPLTPLKKNGIRRKERPSDQGVSWLVKTQYISSLSNEGTRQSLTEKQAKELREMKEGRSYLENLNNRDRQIKEIMASFGACKSRPVHATNKSLKPVEVLPLLPYFDRYDDQFIVASFDGEPTADSEMFNKMHKSVRENHESRAIMKSFTATGSDPNNPERFLGYMVPSQDELSKDIYDEDEDVSYSWVREYNWDVKGEDVDDLSTYLVTFNEHAARYLPLPTRLVLRKRRAKEGRSQEVDEQFVPPGKLTVRRRDATAVIEEKYSVGQSYFRGGPSSSRRGELEVEEDQEQEHDGEHIDAGEEDMGHLGGDDYMSE</sequence>
<protein>
    <recommendedName>
        <fullName evidence="7">RNA polymerase II-associated factor 1 homolog</fullName>
    </recommendedName>
</protein>
<name>A0A9Q1QA48_9CARY</name>
<comment type="subcellular location">
    <subcellularLocation>
        <location evidence="1">Nucleus</location>
    </subcellularLocation>
</comment>
<evidence type="ECO:0008006" key="7">
    <source>
        <dbReference type="Google" id="ProtNLM"/>
    </source>
</evidence>
<feature type="region of interest" description="Disordered" evidence="4">
    <location>
        <begin position="1"/>
        <end position="276"/>
    </location>
</feature>